<organism evidence="1 2">
    <name type="scientific">Populus trichocarpa</name>
    <name type="common">Western balsam poplar</name>
    <name type="synonym">Populus balsamifera subsp. trichocarpa</name>
    <dbReference type="NCBI Taxonomy" id="3694"/>
    <lineage>
        <taxon>Eukaryota</taxon>
        <taxon>Viridiplantae</taxon>
        <taxon>Streptophyta</taxon>
        <taxon>Embryophyta</taxon>
        <taxon>Tracheophyta</taxon>
        <taxon>Spermatophyta</taxon>
        <taxon>Magnoliopsida</taxon>
        <taxon>eudicotyledons</taxon>
        <taxon>Gunneridae</taxon>
        <taxon>Pentapetalae</taxon>
        <taxon>rosids</taxon>
        <taxon>fabids</taxon>
        <taxon>Malpighiales</taxon>
        <taxon>Salicaceae</taxon>
        <taxon>Saliceae</taxon>
        <taxon>Populus</taxon>
    </lineage>
</organism>
<dbReference type="AlphaFoldDB" id="A0A2K1YF08"/>
<dbReference type="Proteomes" id="UP000006729">
    <property type="component" value="Chromosome 11"/>
</dbReference>
<name>A0A2K1YF08_POPTR</name>
<proteinExistence type="predicted"/>
<dbReference type="Gramene" id="Potri.011G033200.1.v4.1">
    <property type="protein sequence ID" value="Potri.011G033200.1.v4.1"/>
    <property type="gene ID" value="Potri.011G033200.v4.1"/>
</dbReference>
<reference evidence="1 2" key="1">
    <citation type="journal article" date="2006" name="Science">
        <title>The genome of black cottonwood, Populus trichocarpa (Torr. &amp; Gray).</title>
        <authorList>
            <person name="Tuskan G.A."/>
            <person name="Difazio S."/>
            <person name="Jansson S."/>
            <person name="Bohlmann J."/>
            <person name="Grigoriev I."/>
            <person name="Hellsten U."/>
            <person name="Putnam N."/>
            <person name="Ralph S."/>
            <person name="Rombauts S."/>
            <person name="Salamov A."/>
            <person name="Schein J."/>
            <person name="Sterck L."/>
            <person name="Aerts A."/>
            <person name="Bhalerao R.R."/>
            <person name="Bhalerao R.P."/>
            <person name="Blaudez D."/>
            <person name="Boerjan W."/>
            <person name="Brun A."/>
            <person name="Brunner A."/>
            <person name="Busov V."/>
            <person name="Campbell M."/>
            <person name="Carlson J."/>
            <person name="Chalot M."/>
            <person name="Chapman J."/>
            <person name="Chen G.L."/>
            <person name="Cooper D."/>
            <person name="Coutinho P.M."/>
            <person name="Couturier J."/>
            <person name="Covert S."/>
            <person name="Cronk Q."/>
            <person name="Cunningham R."/>
            <person name="Davis J."/>
            <person name="Degroeve S."/>
            <person name="Dejardin A."/>
            <person name="Depamphilis C."/>
            <person name="Detter J."/>
            <person name="Dirks B."/>
            <person name="Dubchak I."/>
            <person name="Duplessis S."/>
            <person name="Ehlting J."/>
            <person name="Ellis B."/>
            <person name="Gendler K."/>
            <person name="Goodstein D."/>
            <person name="Gribskov M."/>
            <person name="Grimwood J."/>
            <person name="Groover A."/>
            <person name="Gunter L."/>
            <person name="Hamberger B."/>
            <person name="Heinze B."/>
            <person name="Helariutta Y."/>
            <person name="Henrissat B."/>
            <person name="Holligan D."/>
            <person name="Holt R."/>
            <person name="Huang W."/>
            <person name="Islam-Faridi N."/>
            <person name="Jones S."/>
            <person name="Jones-Rhoades M."/>
            <person name="Jorgensen R."/>
            <person name="Joshi C."/>
            <person name="Kangasjarvi J."/>
            <person name="Karlsson J."/>
            <person name="Kelleher C."/>
            <person name="Kirkpatrick R."/>
            <person name="Kirst M."/>
            <person name="Kohler A."/>
            <person name="Kalluri U."/>
            <person name="Larimer F."/>
            <person name="Leebens-Mack J."/>
            <person name="Leple J.C."/>
            <person name="Locascio P."/>
            <person name="Lou Y."/>
            <person name="Lucas S."/>
            <person name="Martin F."/>
            <person name="Montanini B."/>
            <person name="Napoli C."/>
            <person name="Nelson D.R."/>
            <person name="Nelson C."/>
            <person name="Nieminen K."/>
            <person name="Nilsson O."/>
            <person name="Pereda V."/>
            <person name="Peter G."/>
            <person name="Philippe R."/>
            <person name="Pilate G."/>
            <person name="Poliakov A."/>
            <person name="Razumovskaya J."/>
            <person name="Richardson P."/>
            <person name="Rinaldi C."/>
            <person name="Ritland K."/>
            <person name="Rouze P."/>
            <person name="Ryaboy D."/>
            <person name="Schmutz J."/>
            <person name="Schrader J."/>
            <person name="Segerman B."/>
            <person name="Shin H."/>
            <person name="Siddiqui A."/>
            <person name="Sterky F."/>
            <person name="Terry A."/>
            <person name="Tsai C.J."/>
            <person name="Uberbacher E."/>
            <person name="Unneberg P."/>
            <person name="Vahala J."/>
            <person name="Wall K."/>
            <person name="Wessler S."/>
            <person name="Yang G."/>
            <person name="Yin T."/>
            <person name="Douglas C."/>
            <person name="Marra M."/>
            <person name="Sandberg G."/>
            <person name="Van de Peer Y."/>
            <person name="Rokhsar D."/>
        </authorList>
    </citation>
    <scope>NUCLEOTIDE SEQUENCE [LARGE SCALE GENOMIC DNA]</scope>
    <source>
        <strain evidence="2">cv. Nisqually</strain>
    </source>
</reference>
<protein>
    <submittedName>
        <fullName evidence="1">Uncharacterized protein</fullName>
    </submittedName>
</protein>
<evidence type="ECO:0000313" key="1">
    <source>
        <dbReference type="EMBL" id="PNT11614.1"/>
    </source>
</evidence>
<accession>A0A2K1YF08</accession>
<sequence>MSPTKTFPNKTNCNTDAKNTRLDRSRASNGIGYLSCWCPLSRLMNYMMVKCSLPLSGLSTSNTCCLARSR</sequence>
<dbReference type="EMBL" id="CM009300">
    <property type="protein sequence ID" value="PNT11614.1"/>
    <property type="molecule type" value="Genomic_DNA"/>
</dbReference>
<keyword evidence="2" id="KW-1185">Reference proteome</keyword>
<dbReference type="InParanoid" id="A0A2K1YF08"/>
<evidence type="ECO:0000313" key="2">
    <source>
        <dbReference type="Proteomes" id="UP000006729"/>
    </source>
</evidence>
<gene>
    <name evidence="1" type="ORF">POPTR_011G033200</name>
</gene>